<keyword evidence="2" id="KW-1185">Reference proteome</keyword>
<organism evidence="1 2">
    <name type="scientific">Aquilegia coerulea</name>
    <name type="common">Rocky mountain columbine</name>
    <dbReference type="NCBI Taxonomy" id="218851"/>
    <lineage>
        <taxon>Eukaryota</taxon>
        <taxon>Viridiplantae</taxon>
        <taxon>Streptophyta</taxon>
        <taxon>Embryophyta</taxon>
        <taxon>Tracheophyta</taxon>
        <taxon>Spermatophyta</taxon>
        <taxon>Magnoliopsida</taxon>
        <taxon>Ranunculales</taxon>
        <taxon>Ranunculaceae</taxon>
        <taxon>Thalictroideae</taxon>
        <taxon>Aquilegia</taxon>
    </lineage>
</organism>
<gene>
    <name evidence="1" type="ORF">AQUCO_01300390v1</name>
</gene>
<sequence>MFHGHHMNHSNAMTINQPMRTLSSSNITIILLMDPPRAFRESGLQKIFYQSKSKSNSLGLYKLYSIHRVSWSGSNKYFINKYVQPR</sequence>
<evidence type="ECO:0000313" key="2">
    <source>
        <dbReference type="Proteomes" id="UP000230069"/>
    </source>
</evidence>
<proteinExistence type="predicted"/>
<dbReference type="AlphaFoldDB" id="A0A2G5E1H2"/>
<name>A0A2G5E1H2_AQUCA</name>
<accession>A0A2G5E1H2</accession>
<reference evidence="1 2" key="1">
    <citation type="submission" date="2017-09" db="EMBL/GenBank/DDBJ databases">
        <title>WGS assembly of Aquilegia coerulea Goldsmith.</title>
        <authorList>
            <person name="Hodges S."/>
            <person name="Kramer E."/>
            <person name="Nordborg M."/>
            <person name="Tomkins J."/>
            <person name="Borevitz J."/>
            <person name="Derieg N."/>
            <person name="Yan J."/>
            <person name="Mihaltcheva S."/>
            <person name="Hayes R.D."/>
            <person name="Rokhsar D."/>
        </authorList>
    </citation>
    <scope>NUCLEOTIDE SEQUENCE [LARGE SCALE GENOMIC DNA]</scope>
    <source>
        <strain evidence="2">cv. Goldsmith</strain>
    </source>
</reference>
<dbReference type="EMBL" id="KZ305030">
    <property type="protein sequence ID" value="PIA49561.1"/>
    <property type="molecule type" value="Genomic_DNA"/>
</dbReference>
<dbReference type="InParanoid" id="A0A2G5E1H2"/>
<evidence type="ECO:0000313" key="1">
    <source>
        <dbReference type="EMBL" id="PIA49561.1"/>
    </source>
</evidence>
<dbReference type="Proteomes" id="UP000230069">
    <property type="component" value="Unassembled WGS sequence"/>
</dbReference>
<protein>
    <submittedName>
        <fullName evidence="1">Uncharacterized protein</fullName>
    </submittedName>
</protein>